<dbReference type="EMBL" id="MAYW01000010">
    <property type="protein sequence ID" value="ODS34256.1"/>
    <property type="molecule type" value="Genomic_DNA"/>
</dbReference>
<comment type="caution">
    <text evidence="1">The sequence shown here is derived from an EMBL/GenBank/DDBJ whole genome shotgun (WGS) entry which is preliminary data.</text>
</comment>
<accession>A0A1E3XF39</accession>
<dbReference type="AlphaFoldDB" id="A0A1E3XF39"/>
<reference evidence="1 2" key="1">
    <citation type="submission" date="2016-07" db="EMBL/GenBank/DDBJ databases">
        <title>Draft genome of Scalindua rubra, obtained from a brine-seawater interface in the Red Sea, sheds light on salt adaptation in anammox bacteria.</title>
        <authorList>
            <person name="Speth D.R."/>
            <person name="Lagkouvardos I."/>
            <person name="Wang Y."/>
            <person name="Qian P.-Y."/>
            <person name="Dutilh B.E."/>
            <person name="Jetten M.S."/>
        </authorList>
    </citation>
    <scope>NUCLEOTIDE SEQUENCE [LARGE SCALE GENOMIC DNA]</scope>
    <source>
        <strain evidence="1">BSI-1</strain>
    </source>
</reference>
<proteinExistence type="predicted"/>
<evidence type="ECO:0000313" key="2">
    <source>
        <dbReference type="Proteomes" id="UP000094056"/>
    </source>
</evidence>
<sequence>MSDISALSHEYATNAMFADEINNLILKMKKYSFKTSGLDKINSKEIKDVQTKLVEFMEGLLVELKPESLEPDVARKRKGLIPTEVVERVRYQYKNALDYWIEDTKKIIGVLKSDKQIDTKGFELLDALCDAADSITSNSFRRLWRR</sequence>
<gene>
    <name evidence="1" type="ORF">SCARUB_00630</name>
</gene>
<name>A0A1E3XF39_9BACT</name>
<dbReference type="Proteomes" id="UP000094056">
    <property type="component" value="Unassembled WGS sequence"/>
</dbReference>
<evidence type="ECO:0000313" key="1">
    <source>
        <dbReference type="EMBL" id="ODS34256.1"/>
    </source>
</evidence>
<protein>
    <submittedName>
        <fullName evidence="1">Uncharacterized protein</fullName>
    </submittedName>
</protein>
<organism evidence="1 2">
    <name type="scientific">Candidatus Scalindua rubra</name>
    <dbReference type="NCBI Taxonomy" id="1872076"/>
    <lineage>
        <taxon>Bacteria</taxon>
        <taxon>Pseudomonadati</taxon>
        <taxon>Planctomycetota</taxon>
        <taxon>Candidatus Brocadiia</taxon>
        <taxon>Candidatus Brocadiales</taxon>
        <taxon>Candidatus Scalinduaceae</taxon>
        <taxon>Candidatus Scalindua</taxon>
    </lineage>
</organism>